<protein>
    <submittedName>
        <fullName evidence="1">Uncharacterized protein</fullName>
    </submittedName>
</protein>
<dbReference type="EMBL" id="CAICTM010000375">
    <property type="protein sequence ID" value="CAB9509116.1"/>
    <property type="molecule type" value="Genomic_DNA"/>
</dbReference>
<dbReference type="Proteomes" id="UP001153069">
    <property type="component" value="Unassembled WGS sequence"/>
</dbReference>
<comment type="caution">
    <text evidence="1">The sequence shown here is derived from an EMBL/GenBank/DDBJ whole genome shotgun (WGS) entry which is preliminary data.</text>
</comment>
<sequence>MVYKLSDGQIWKHVDPALHEIASIDDTTSPTEVTLEGPANWRVVSQGLRILCTEAETNQEGYFETVSIPTRHGTSTKTSKAKSTAQALERKGVSMSIPEIARLYGQVDKWRDSQTYMSGSFHHQNELQYRQLPNDVSHPINHLKKKYVLGDSNYSDFVDDMQDLSFQTRIILLRSHPERKFNIQVVMNYELQYPPEHLVYAFETQNEVQSLVNAVHFASGPFLLEQTVMMHEAVNGVQPNTNSTRTIIPDVVGVGGAQNGRKRTAALNADELVNMMQHMSERNNRFDRHLFKKRKYN</sequence>
<dbReference type="AlphaFoldDB" id="A0A9N8DYD9"/>
<gene>
    <name evidence="1" type="ORF">SEMRO_376_G129600.1</name>
</gene>
<keyword evidence="2" id="KW-1185">Reference proteome</keyword>
<name>A0A9N8DYD9_9STRA</name>
<accession>A0A9N8DYD9</accession>
<evidence type="ECO:0000313" key="2">
    <source>
        <dbReference type="Proteomes" id="UP001153069"/>
    </source>
</evidence>
<proteinExistence type="predicted"/>
<reference evidence="1" key="1">
    <citation type="submission" date="2020-06" db="EMBL/GenBank/DDBJ databases">
        <authorList>
            <consortium name="Plant Systems Biology data submission"/>
        </authorList>
    </citation>
    <scope>NUCLEOTIDE SEQUENCE</scope>
    <source>
        <strain evidence="1">D6</strain>
    </source>
</reference>
<dbReference type="InterPro" id="IPR057959">
    <property type="entry name" value="Shotoku_capsid"/>
</dbReference>
<evidence type="ECO:0000313" key="1">
    <source>
        <dbReference type="EMBL" id="CAB9509116.1"/>
    </source>
</evidence>
<dbReference type="Pfam" id="PF25628">
    <property type="entry name" value="Shotoku_capsid"/>
    <property type="match status" value="1"/>
</dbReference>
<organism evidence="1 2">
    <name type="scientific">Seminavis robusta</name>
    <dbReference type="NCBI Taxonomy" id="568900"/>
    <lineage>
        <taxon>Eukaryota</taxon>
        <taxon>Sar</taxon>
        <taxon>Stramenopiles</taxon>
        <taxon>Ochrophyta</taxon>
        <taxon>Bacillariophyta</taxon>
        <taxon>Bacillariophyceae</taxon>
        <taxon>Bacillariophycidae</taxon>
        <taxon>Naviculales</taxon>
        <taxon>Naviculaceae</taxon>
        <taxon>Seminavis</taxon>
    </lineage>
</organism>